<sequence length="211" mass="23691">MAHNDSSIKSEVPYPPQDPQPNAGYITNLFPAPGLRQMHRFITGHNEEGKSVFLSQDNGDHYRIMGDKQAVANILYSTRETPVDLNDNVDIEKAKSQEPPLHYHGGTVVRMIDFAPDIESPMHRAVSLDYGIVVDGTFKLILDSGEERILRQGDVSIQRATAHKWHNISGNGTLPGRMMWILLDCKDVVVNGKKMSGFLGELEQYYEGREE</sequence>
<proteinExistence type="predicted"/>
<dbReference type="EMBL" id="JAPDGR010000002">
    <property type="protein sequence ID" value="KAJ2999379.1"/>
    <property type="molecule type" value="Genomic_DNA"/>
</dbReference>
<protein>
    <submittedName>
        <fullName evidence="1">Uncharacterized protein</fullName>
    </submittedName>
</protein>
<accession>A0ACC1PRY1</accession>
<dbReference type="Proteomes" id="UP001143856">
    <property type="component" value="Unassembled WGS sequence"/>
</dbReference>
<evidence type="ECO:0000313" key="1">
    <source>
        <dbReference type="EMBL" id="KAJ2999379.1"/>
    </source>
</evidence>
<gene>
    <name evidence="1" type="ORF">NUW58_g13</name>
</gene>
<keyword evidence="2" id="KW-1185">Reference proteome</keyword>
<organism evidence="1 2">
    <name type="scientific">Xylaria curta</name>
    <dbReference type="NCBI Taxonomy" id="42375"/>
    <lineage>
        <taxon>Eukaryota</taxon>
        <taxon>Fungi</taxon>
        <taxon>Dikarya</taxon>
        <taxon>Ascomycota</taxon>
        <taxon>Pezizomycotina</taxon>
        <taxon>Sordariomycetes</taxon>
        <taxon>Xylariomycetidae</taxon>
        <taxon>Xylariales</taxon>
        <taxon>Xylariaceae</taxon>
        <taxon>Xylaria</taxon>
    </lineage>
</organism>
<reference evidence="1" key="1">
    <citation type="submission" date="2022-10" db="EMBL/GenBank/DDBJ databases">
        <title>Genome Sequence of Xylaria curta.</title>
        <authorList>
            <person name="Buettner E."/>
        </authorList>
    </citation>
    <scope>NUCLEOTIDE SEQUENCE</scope>
    <source>
        <strain evidence="1">Babe10</strain>
    </source>
</reference>
<name>A0ACC1PRY1_9PEZI</name>
<evidence type="ECO:0000313" key="2">
    <source>
        <dbReference type="Proteomes" id="UP001143856"/>
    </source>
</evidence>
<comment type="caution">
    <text evidence="1">The sequence shown here is derived from an EMBL/GenBank/DDBJ whole genome shotgun (WGS) entry which is preliminary data.</text>
</comment>